<dbReference type="AlphaFoldDB" id="D9PMQ1"/>
<evidence type="ECO:0000256" key="1">
    <source>
        <dbReference type="ARBA" id="ARBA00022917"/>
    </source>
</evidence>
<dbReference type="FunFam" id="3.40.50.800:FF:000001">
    <property type="entry name" value="Threonine--tRNA ligase"/>
    <property type="match status" value="1"/>
</dbReference>
<reference evidence="3" key="1">
    <citation type="submission" date="2010-07" db="EMBL/GenBank/DDBJ databases">
        <authorList>
            <consortium name="CONSOLIDER consortium CSD2007-00005"/>
            <person name="Guazzaroni M.-E."/>
            <person name="Richter M."/>
            <person name="Garcia-Salamanca A."/>
            <person name="Yarza P."/>
            <person name="Ferrer M."/>
        </authorList>
    </citation>
    <scope>NUCLEOTIDE SEQUENCE</scope>
</reference>
<keyword evidence="3" id="KW-0436">Ligase</keyword>
<evidence type="ECO:0000313" key="3">
    <source>
        <dbReference type="EMBL" id="EFK95170.1"/>
    </source>
</evidence>
<dbReference type="Gene3D" id="3.40.50.800">
    <property type="entry name" value="Anticodon-binding domain"/>
    <property type="match status" value="1"/>
</dbReference>
<keyword evidence="1" id="KW-0648">Protein biosynthesis</keyword>
<gene>
    <name evidence="3" type="primary">thrS</name>
    <name evidence="3" type="ORF">LDC_2829</name>
</gene>
<dbReference type="SUPFAM" id="SSF52954">
    <property type="entry name" value="Class II aaRS ABD-related"/>
    <property type="match status" value="1"/>
</dbReference>
<dbReference type="EMBL" id="ADZX01000861">
    <property type="protein sequence ID" value="EFK95170.1"/>
    <property type="molecule type" value="Genomic_DNA"/>
</dbReference>
<protein>
    <submittedName>
        <fullName evidence="3">Threonyl-tRNA synthetase</fullName>
        <ecNumber evidence="3">6.1.1.3</ecNumber>
    </submittedName>
</protein>
<feature type="domain" description="Anticodon-binding" evidence="2">
    <location>
        <begin position="29"/>
        <end position="118"/>
    </location>
</feature>
<organism evidence="3">
    <name type="scientific">sediment metagenome</name>
    <dbReference type="NCBI Taxonomy" id="749907"/>
    <lineage>
        <taxon>unclassified sequences</taxon>
        <taxon>metagenomes</taxon>
        <taxon>ecological metagenomes</taxon>
    </lineage>
</organism>
<dbReference type="InterPro" id="IPR047246">
    <property type="entry name" value="ThrRS_anticodon"/>
</dbReference>
<dbReference type="PANTHER" id="PTHR11451:SF44">
    <property type="entry name" value="THREONINE--TRNA LIGASE, CHLOROPLASTIC_MITOCHONDRIAL 2"/>
    <property type="match status" value="1"/>
</dbReference>
<dbReference type="GO" id="GO:0006435">
    <property type="term" value="P:threonyl-tRNA aminoacylation"/>
    <property type="evidence" value="ECO:0007669"/>
    <property type="project" value="TreeGrafter"/>
</dbReference>
<feature type="non-terminal residue" evidence="3">
    <location>
        <position position="1"/>
    </location>
</feature>
<dbReference type="GO" id="GO:0004829">
    <property type="term" value="F:threonine-tRNA ligase activity"/>
    <property type="evidence" value="ECO:0007669"/>
    <property type="project" value="UniProtKB-EC"/>
</dbReference>
<dbReference type="PANTHER" id="PTHR11451">
    <property type="entry name" value="THREONINE-TRNA LIGASE"/>
    <property type="match status" value="1"/>
</dbReference>
<proteinExistence type="predicted"/>
<dbReference type="InterPro" id="IPR036621">
    <property type="entry name" value="Anticodon-bd_dom_sf"/>
</dbReference>
<sequence>SSIGAIERVVAYIIEHFSGNFPVWLHPEQVSIIPIGRDQLDYANVVKQSLAEQVPNARVIIDESDETLQKKIRNAQLMKIPYMIVIGKREEENKTISVRLRTGKSLPEMGVDKFSELLDGIIKSKSLELE</sequence>
<accession>D9PMQ1</accession>
<comment type="caution">
    <text evidence="3">The sequence shown here is derived from an EMBL/GenBank/DDBJ whole genome shotgun (WGS) entry which is preliminary data.</text>
</comment>
<evidence type="ECO:0000259" key="2">
    <source>
        <dbReference type="Pfam" id="PF03129"/>
    </source>
</evidence>
<dbReference type="InterPro" id="IPR004154">
    <property type="entry name" value="Anticodon-bd"/>
</dbReference>
<keyword evidence="3" id="KW-0030">Aminoacyl-tRNA synthetase</keyword>
<dbReference type="Pfam" id="PF03129">
    <property type="entry name" value="HGTP_anticodon"/>
    <property type="match status" value="1"/>
</dbReference>
<reference evidence="3" key="2">
    <citation type="journal article" date="2011" name="Microb. Ecol.">
        <title>Taxonomic and Functional Metagenomic Profiling of the Microbial Community in the Anoxic Sediment of a Sub-saline Shallow Lake (Laguna de Carrizo, Central Spain).</title>
        <authorList>
            <person name="Ferrer M."/>
            <person name="Guazzaroni M.E."/>
            <person name="Richter M."/>
            <person name="Garcia-Salamanca A."/>
            <person name="Yarza P."/>
            <person name="Suarez-Suarez A."/>
            <person name="Solano J."/>
            <person name="Alcaide M."/>
            <person name="van Dillewijn P."/>
            <person name="Molina-Henares M.A."/>
            <person name="Lopez-Cortes N."/>
            <person name="Al-Ramahi Y."/>
            <person name="Guerrero C."/>
            <person name="Acosta A."/>
            <person name="de Eugenio L.I."/>
            <person name="Martinez V."/>
            <person name="Marques S."/>
            <person name="Rojo F."/>
            <person name="Santero E."/>
            <person name="Genilloud O."/>
            <person name="Perez-Perez J."/>
            <person name="Rossello-Mora R."/>
            <person name="Ramos J.L."/>
        </authorList>
    </citation>
    <scope>NUCLEOTIDE SEQUENCE</scope>
</reference>
<name>D9PMQ1_9ZZZZ</name>
<dbReference type="EC" id="6.1.1.3" evidence="3"/>
<dbReference type="CDD" id="cd00860">
    <property type="entry name" value="ThrRS_anticodon"/>
    <property type="match status" value="1"/>
</dbReference>